<evidence type="ECO:0000256" key="6">
    <source>
        <dbReference type="ARBA" id="ARBA00022692"/>
    </source>
</evidence>
<evidence type="ECO:0000256" key="10">
    <source>
        <dbReference type="ARBA" id="ARBA00022989"/>
    </source>
</evidence>
<proteinExistence type="inferred from homology"/>
<accession>A5FX38</accession>
<keyword evidence="5" id="KW-0645">Protease</keyword>
<dbReference type="InterPro" id="IPR008915">
    <property type="entry name" value="Peptidase_M50"/>
</dbReference>
<feature type="transmembrane region" description="Helical" evidence="13">
    <location>
        <begin position="59"/>
        <end position="78"/>
    </location>
</feature>
<keyword evidence="12 13" id="KW-0472">Membrane</keyword>
<dbReference type="GO" id="GO:0008237">
    <property type="term" value="F:metallopeptidase activity"/>
    <property type="evidence" value="ECO:0007669"/>
    <property type="project" value="UniProtKB-KW"/>
</dbReference>
<evidence type="ECO:0000256" key="8">
    <source>
        <dbReference type="ARBA" id="ARBA00022801"/>
    </source>
</evidence>
<dbReference type="Pfam" id="PF02163">
    <property type="entry name" value="Peptidase_M50"/>
    <property type="match status" value="1"/>
</dbReference>
<evidence type="ECO:0000313" key="16">
    <source>
        <dbReference type="Proteomes" id="UP000000245"/>
    </source>
</evidence>
<sequence>MTHNPILSVVISVLAAIPAIVLHELAHGYAALALGDRTAQRAGRLSFNPLRHVDRFGTVILPLFLIASQLLTIGRIDFMFGWAKPVPVDPTGFRDPRRGMAIVAAAGPLSNFVLALAAAFAIAGFGNVPVLGDFLLYFLLFNIVLGLFNLLPLPPFDGGRIAVGLLPLPAARMLARVERLGILLILSVIFILPALLGQFGIRFNPVSDALGLWVPRVAAWFLHLAGVNAGF</sequence>
<dbReference type="Proteomes" id="UP000000245">
    <property type="component" value="Chromosome"/>
</dbReference>
<feature type="transmembrane region" description="Helical" evidence="13">
    <location>
        <begin position="134"/>
        <end position="151"/>
    </location>
</feature>
<dbReference type="CDD" id="cd06158">
    <property type="entry name" value="S2P-M50_like_1"/>
    <property type="match status" value="1"/>
</dbReference>
<dbReference type="STRING" id="349163.Acry_0952"/>
<feature type="domain" description="Peptidase M50" evidence="14">
    <location>
        <begin position="133"/>
        <end position="170"/>
    </location>
</feature>
<comment type="cofactor">
    <cofactor evidence="1">
        <name>Zn(2+)</name>
        <dbReference type="ChEBI" id="CHEBI:29105"/>
    </cofactor>
</comment>
<evidence type="ECO:0000256" key="5">
    <source>
        <dbReference type="ARBA" id="ARBA00022670"/>
    </source>
</evidence>
<gene>
    <name evidence="15" type="ordered locus">Acry_0952</name>
</gene>
<dbReference type="GO" id="GO:0006508">
    <property type="term" value="P:proteolysis"/>
    <property type="evidence" value="ECO:0007669"/>
    <property type="project" value="UniProtKB-KW"/>
</dbReference>
<evidence type="ECO:0000256" key="9">
    <source>
        <dbReference type="ARBA" id="ARBA00022833"/>
    </source>
</evidence>
<keyword evidence="10 13" id="KW-1133">Transmembrane helix</keyword>
<evidence type="ECO:0000256" key="3">
    <source>
        <dbReference type="ARBA" id="ARBA00007931"/>
    </source>
</evidence>
<evidence type="ECO:0000256" key="12">
    <source>
        <dbReference type="ARBA" id="ARBA00023136"/>
    </source>
</evidence>
<feature type="transmembrane region" description="Helical" evidence="13">
    <location>
        <begin position="180"/>
        <end position="201"/>
    </location>
</feature>
<dbReference type="EMBL" id="CP000697">
    <property type="protein sequence ID" value="ABQ30170.1"/>
    <property type="molecule type" value="Genomic_DNA"/>
</dbReference>
<evidence type="ECO:0000256" key="7">
    <source>
        <dbReference type="ARBA" id="ARBA00022723"/>
    </source>
</evidence>
<comment type="subcellular location">
    <subcellularLocation>
        <location evidence="2">Cell membrane</location>
        <topology evidence="2">Multi-pass membrane protein</topology>
    </subcellularLocation>
</comment>
<feature type="transmembrane region" description="Helical" evidence="13">
    <location>
        <begin position="99"/>
        <end position="122"/>
    </location>
</feature>
<keyword evidence="11" id="KW-0482">Metalloprotease</keyword>
<comment type="similarity">
    <text evidence="3">Belongs to the peptidase M50B family.</text>
</comment>
<evidence type="ECO:0000256" key="11">
    <source>
        <dbReference type="ARBA" id="ARBA00023049"/>
    </source>
</evidence>
<keyword evidence="6 13" id="KW-0812">Transmembrane</keyword>
<protein>
    <submittedName>
        <fullName evidence="15">Peptidase M50</fullName>
    </submittedName>
</protein>
<dbReference type="GO" id="GO:0005886">
    <property type="term" value="C:plasma membrane"/>
    <property type="evidence" value="ECO:0007669"/>
    <property type="project" value="UniProtKB-SubCell"/>
</dbReference>
<keyword evidence="9" id="KW-0862">Zinc</keyword>
<dbReference type="AlphaFoldDB" id="A5FX38"/>
<evidence type="ECO:0000259" key="14">
    <source>
        <dbReference type="Pfam" id="PF02163"/>
    </source>
</evidence>
<keyword evidence="16" id="KW-1185">Reference proteome</keyword>
<evidence type="ECO:0000256" key="2">
    <source>
        <dbReference type="ARBA" id="ARBA00004651"/>
    </source>
</evidence>
<dbReference type="GO" id="GO:0046872">
    <property type="term" value="F:metal ion binding"/>
    <property type="evidence" value="ECO:0007669"/>
    <property type="project" value="UniProtKB-KW"/>
</dbReference>
<evidence type="ECO:0000256" key="1">
    <source>
        <dbReference type="ARBA" id="ARBA00001947"/>
    </source>
</evidence>
<organism evidence="15 16">
    <name type="scientific">Acidiphilium cryptum (strain JF-5)</name>
    <dbReference type="NCBI Taxonomy" id="349163"/>
    <lineage>
        <taxon>Bacteria</taxon>
        <taxon>Pseudomonadati</taxon>
        <taxon>Pseudomonadota</taxon>
        <taxon>Alphaproteobacteria</taxon>
        <taxon>Acetobacterales</taxon>
        <taxon>Acidocellaceae</taxon>
        <taxon>Acidiphilium</taxon>
    </lineage>
</organism>
<dbReference type="KEGG" id="acr:Acry_0952"/>
<evidence type="ECO:0000256" key="4">
    <source>
        <dbReference type="ARBA" id="ARBA00022475"/>
    </source>
</evidence>
<dbReference type="HOGENOM" id="CLU_086979_0_0_5"/>
<evidence type="ECO:0000313" key="15">
    <source>
        <dbReference type="EMBL" id="ABQ30170.1"/>
    </source>
</evidence>
<reference evidence="15 16" key="1">
    <citation type="submission" date="2007-05" db="EMBL/GenBank/DDBJ databases">
        <title>Complete sequence of chromosome of Acidiphilium cryptum JF-5.</title>
        <authorList>
            <consortium name="US DOE Joint Genome Institute"/>
            <person name="Copeland A."/>
            <person name="Lucas S."/>
            <person name="Lapidus A."/>
            <person name="Barry K."/>
            <person name="Detter J.C."/>
            <person name="Glavina del Rio T."/>
            <person name="Hammon N."/>
            <person name="Israni S."/>
            <person name="Dalin E."/>
            <person name="Tice H."/>
            <person name="Pitluck S."/>
            <person name="Sims D."/>
            <person name="Brettin T."/>
            <person name="Bruce D."/>
            <person name="Han C."/>
            <person name="Schmutz J."/>
            <person name="Larimer F."/>
            <person name="Land M."/>
            <person name="Hauser L."/>
            <person name="Kyrpides N."/>
            <person name="Kim E."/>
            <person name="Magnuson T."/>
            <person name="Richardson P."/>
        </authorList>
    </citation>
    <scope>NUCLEOTIDE SEQUENCE [LARGE SCALE GENOMIC DNA]</scope>
    <source>
        <strain evidence="15 16">JF-5</strain>
    </source>
</reference>
<dbReference type="RefSeq" id="WP_007421380.1">
    <property type="nucleotide sequence ID" value="NC_009484.1"/>
</dbReference>
<dbReference type="InterPro" id="IPR052348">
    <property type="entry name" value="Metallopeptidase_M50B"/>
</dbReference>
<evidence type="ECO:0000256" key="13">
    <source>
        <dbReference type="SAM" id="Phobius"/>
    </source>
</evidence>
<dbReference type="eggNOG" id="COG1994">
    <property type="taxonomic scope" value="Bacteria"/>
</dbReference>
<dbReference type="PANTHER" id="PTHR35864:SF1">
    <property type="entry name" value="ZINC METALLOPROTEASE YWHC-RELATED"/>
    <property type="match status" value="1"/>
</dbReference>
<keyword evidence="7" id="KW-0479">Metal-binding</keyword>
<name>A5FX38_ACICJ</name>
<dbReference type="InterPro" id="IPR044537">
    <property type="entry name" value="Rip2-like"/>
</dbReference>
<keyword evidence="8" id="KW-0378">Hydrolase</keyword>
<keyword evidence="4" id="KW-1003">Cell membrane</keyword>
<dbReference type="PANTHER" id="PTHR35864">
    <property type="entry name" value="ZINC METALLOPROTEASE MJ0611-RELATED"/>
    <property type="match status" value="1"/>
</dbReference>